<sequence>MTAIHQLNFTKLKAIRKDNDQVLLNIIVVHSLRDHPQGTWEAAVSASHSGNGSDMTKLPKSLRSLFKRSMVRPSGTNASSSLPPSTIFWPEDYLAQDVAQTQIWTYGYNLDVKIHSFQEVCGISGIKGLQEKVMNDFSSKLDFPQTLETVESINVDHMQMARYSSRDDEGYRAILSVFRGYISNELRSKAKARIESRTLRRRTHLRHPTLTGWQPF</sequence>
<dbReference type="OrthoDB" id="5086500at2759"/>
<dbReference type="STRING" id="1460663.A0A177BU05"/>
<keyword evidence="2" id="KW-1185">Reference proteome</keyword>
<accession>A0A177BU05</accession>
<name>A0A177BU05_9PLEO</name>
<dbReference type="GeneID" id="28770087"/>
<protein>
    <submittedName>
        <fullName evidence="1">Uncharacterized protein</fullName>
    </submittedName>
</protein>
<dbReference type="RefSeq" id="XP_018028856.1">
    <property type="nucleotide sequence ID" value="XM_018186601.1"/>
</dbReference>
<evidence type="ECO:0000313" key="2">
    <source>
        <dbReference type="Proteomes" id="UP000077069"/>
    </source>
</evidence>
<dbReference type="InParanoid" id="A0A177BU05"/>
<gene>
    <name evidence="1" type="ORF">CC84DRAFT_520216</name>
</gene>
<dbReference type="Proteomes" id="UP000077069">
    <property type="component" value="Unassembled WGS sequence"/>
</dbReference>
<reference evidence="1 2" key="1">
    <citation type="submission" date="2016-05" db="EMBL/GenBank/DDBJ databases">
        <title>Comparative analysis of secretome profiles of manganese(II)-oxidizing ascomycete fungi.</title>
        <authorList>
            <consortium name="DOE Joint Genome Institute"/>
            <person name="Zeiner C.A."/>
            <person name="Purvine S.O."/>
            <person name="Zink E.M."/>
            <person name="Wu S."/>
            <person name="Pasa-Tolic L."/>
            <person name="Chaput D.L."/>
            <person name="Haridas S."/>
            <person name="Grigoriev I.V."/>
            <person name="Santelli C.M."/>
            <person name="Hansel C.M."/>
        </authorList>
    </citation>
    <scope>NUCLEOTIDE SEQUENCE [LARGE SCALE GENOMIC DNA]</scope>
    <source>
        <strain evidence="1 2">AP3s5-JAC2a</strain>
    </source>
</reference>
<proteinExistence type="predicted"/>
<evidence type="ECO:0000313" key="1">
    <source>
        <dbReference type="EMBL" id="OAF98490.1"/>
    </source>
</evidence>
<dbReference type="EMBL" id="KV441572">
    <property type="protein sequence ID" value="OAF98490.1"/>
    <property type="molecule type" value="Genomic_DNA"/>
</dbReference>
<organism evidence="1 2">
    <name type="scientific">Paraphaeosphaeria sporulosa</name>
    <dbReference type="NCBI Taxonomy" id="1460663"/>
    <lineage>
        <taxon>Eukaryota</taxon>
        <taxon>Fungi</taxon>
        <taxon>Dikarya</taxon>
        <taxon>Ascomycota</taxon>
        <taxon>Pezizomycotina</taxon>
        <taxon>Dothideomycetes</taxon>
        <taxon>Pleosporomycetidae</taxon>
        <taxon>Pleosporales</taxon>
        <taxon>Massarineae</taxon>
        <taxon>Didymosphaeriaceae</taxon>
        <taxon>Paraphaeosphaeria</taxon>
    </lineage>
</organism>
<dbReference type="AlphaFoldDB" id="A0A177BU05"/>